<dbReference type="InterPro" id="IPR027446">
    <property type="entry name" value="VSG_C_dom_sf"/>
</dbReference>
<evidence type="ECO:0000256" key="6">
    <source>
        <dbReference type="ARBA" id="ARBA00023136"/>
    </source>
</evidence>
<protein>
    <submittedName>
        <fullName evidence="13">Trypanosomal VSG domain</fullName>
    </submittedName>
</protein>
<dbReference type="GO" id="GO:0005886">
    <property type="term" value="C:plasma membrane"/>
    <property type="evidence" value="ECO:0007669"/>
    <property type="project" value="UniProtKB-SubCell"/>
</dbReference>
<keyword evidence="3" id="KW-1003">Cell membrane</keyword>
<feature type="domain" description="Trypanosome variant surface glycoprotein B-type N-terminal" evidence="12">
    <location>
        <begin position="24"/>
        <end position="334"/>
    </location>
</feature>
<evidence type="ECO:0000313" key="13">
    <source>
        <dbReference type="EMBL" id="RHW66994.1"/>
    </source>
</evidence>
<dbReference type="Pfam" id="PF10659">
    <property type="entry name" value="Trypan_glycop_C"/>
    <property type="match status" value="2"/>
</dbReference>
<reference evidence="13 14" key="1">
    <citation type="submission" date="2018-09" db="EMBL/GenBank/DDBJ databases">
        <title>whole genome sequence of T. equiperdum IVM-t1 strain.</title>
        <authorList>
            <person name="Suganuma K."/>
        </authorList>
    </citation>
    <scope>NUCLEOTIDE SEQUENCE [LARGE SCALE GENOMIC DNA]</scope>
    <source>
        <strain evidence="13 14">IVM-t1</strain>
    </source>
</reference>
<proteinExistence type="predicted"/>
<sequence>MQLNSQLLKVLLQLMISTTLGSEDGAAAFSVFCNAYNLAQADAKLEDYLPTEADTPVPQELTNLWLITLPSPVYDNDTVWEFEKDRDRWRQIRKELEQETDTERGKLYTKKPDTPQKTAVHRELDRLRNRSVTLAEAIKQTKSGIETAVATANEKLKEAAIGRATNGTINNADFGQRQHICGGNTGRKPGRHLAADIVCVCAGSGGSNACGTGIGSTEFNSGTAGGDQALTAWQSLMQRCTRRAASSKASDENIAAVLQQATALIGTGTGTRKTPLKVGGTTQTDCNGGGEDRICVDYTQSQTAGTITQIPWLNKLAAAAEDLTKARQKQPTLAAQVLQMKQLADLAWTAYNLLNLPLDGNTGATPQATAPAQTEASCGGKEKKECNSPCKWVSTSEKDGECVADETKATPQTNAAGTGEQAKPQCETINKATECKEQQPKCEWKNKDANEGPHCKLNETHVAQKATQAGTGGSGKTKTTYKCSQAKNPEECAAVKSDIPKDKKAVCGWIKGKSKDSSFLVNKKFSLMAADIVNLVEL</sequence>
<keyword evidence="4" id="KW-0336">GPI-anchor</keyword>
<dbReference type="GO" id="GO:0098552">
    <property type="term" value="C:side of membrane"/>
    <property type="evidence" value="ECO:0007669"/>
    <property type="project" value="UniProtKB-KW"/>
</dbReference>
<comment type="caution">
    <text evidence="13">The sequence shown here is derived from an EMBL/GenBank/DDBJ whole genome shotgun (WGS) entry which is preliminary data.</text>
</comment>
<gene>
    <name evidence="13" type="ORF">DPX39_000065900</name>
</gene>
<evidence type="ECO:0000256" key="5">
    <source>
        <dbReference type="ARBA" id="ARBA00022729"/>
    </source>
</evidence>
<dbReference type="Gene3D" id="4.10.110.20">
    <property type="entry name" value="Variant surface glycoprotein MITAT 1.2, VSG 221, C-terminal domain"/>
    <property type="match status" value="1"/>
</dbReference>
<evidence type="ECO:0000256" key="9">
    <source>
        <dbReference type="SAM" id="MobiDB-lite"/>
    </source>
</evidence>
<feature type="chain" id="PRO_5017931880" evidence="10">
    <location>
        <begin position="22"/>
        <end position="538"/>
    </location>
</feature>
<accession>A0A3L6KRC4</accession>
<organism evidence="13 14">
    <name type="scientific">Trypanosoma brucei equiperdum</name>
    <dbReference type="NCBI Taxonomy" id="630700"/>
    <lineage>
        <taxon>Eukaryota</taxon>
        <taxon>Discoba</taxon>
        <taxon>Euglenozoa</taxon>
        <taxon>Kinetoplastea</taxon>
        <taxon>Metakinetoplastina</taxon>
        <taxon>Trypanosomatida</taxon>
        <taxon>Trypanosomatidae</taxon>
        <taxon>Trypanosoma</taxon>
    </lineage>
</organism>
<name>A0A3L6KRC4_9TRYP</name>
<evidence type="ECO:0000259" key="11">
    <source>
        <dbReference type="Pfam" id="PF10659"/>
    </source>
</evidence>
<dbReference type="InterPro" id="IPR019609">
    <property type="entry name" value="Variant_surf_glycoprt_trypan_C"/>
</dbReference>
<keyword evidence="5 10" id="KW-0732">Signal</keyword>
<dbReference type="Proteomes" id="UP000266743">
    <property type="component" value="Unassembled WGS sequence"/>
</dbReference>
<evidence type="ECO:0000256" key="4">
    <source>
        <dbReference type="ARBA" id="ARBA00022622"/>
    </source>
</evidence>
<dbReference type="SUPFAM" id="SSF118251">
    <property type="entry name" value="Variant surface glycoprotein MITAT 1.2, VSG 221, C-terminal domain"/>
    <property type="match status" value="1"/>
</dbReference>
<evidence type="ECO:0000256" key="2">
    <source>
        <dbReference type="ARBA" id="ARBA00004609"/>
    </source>
</evidence>
<comment type="function">
    <text evidence="1">VSG forms a coat on the surface of the parasite. The trypanosome evades the immune response of the host by expressing a series of antigenically distinct VSGs from an estimated 1000 VSG genes.</text>
</comment>
<evidence type="ECO:0000256" key="10">
    <source>
        <dbReference type="SAM" id="SignalP"/>
    </source>
</evidence>
<feature type="domain" description="Trypanosome variant surface glycoprotein C-terminal" evidence="11">
    <location>
        <begin position="381"/>
        <end position="422"/>
    </location>
</feature>
<dbReference type="InterPro" id="IPR025932">
    <property type="entry name" value="Trypano_VSG_B_N_dom"/>
</dbReference>
<feature type="region of interest" description="Disordered" evidence="9">
    <location>
        <begin position="100"/>
        <end position="119"/>
    </location>
</feature>
<evidence type="ECO:0000256" key="8">
    <source>
        <dbReference type="ARBA" id="ARBA00023288"/>
    </source>
</evidence>
<evidence type="ECO:0000313" key="14">
    <source>
        <dbReference type="Proteomes" id="UP000266743"/>
    </source>
</evidence>
<evidence type="ECO:0000259" key="12">
    <source>
        <dbReference type="Pfam" id="PF13206"/>
    </source>
</evidence>
<keyword evidence="6" id="KW-0472">Membrane</keyword>
<feature type="domain" description="Trypanosome variant surface glycoprotein C-terminal" evidence="11">
    <location>
        <begin position="426"/>
        <end position="535"/>
    </location>
</feature>
<dbReference type="AlphaFoldDB" id="A0A3L6KRC4"/>
<dbReference type="Pfam" id="PF13206">
    <property type="entry name" value="VSG_B"/>
    <property type="match status" value="1"/>
</dbReference>
<evidence type="ECO:0000256" key="1">
    <source>
        <dbReference type="ARBA" id="ARBA00002523"/>
    </source>
</evidence>
<keyword evidence="8" id="KW-0449">Lipoprotein</keyword>
<evidence type="ECO:0000256" key="3">
    <source>
        <dbReference type="ARBA" id="ARBA00022475"/>
    </source>
</evidence>
<evidence type="ECO:0000256" key="7">
    <source>
        <dbReference type="ARBA" id="ARBA00023180"/>
    </source>
</evidence>
<comment type="subcellular location">
    <subcellularLocation>
        <location evidence="2">Cell membrane</location>
        <topology evidence="2">Lipid-anchor</topology>
        <topology evidence="2">GPI-anchor</topology>
    </subcellularLocation>
</comment>
<keyword evidence="7" id="KW-0325">Glycoprotein</keyword>
<dbReference type="EMBL" id="QSBY01000016">
    <property type="protein sequence ID" value="RHW66994.1"/>
    <property type="molecule type" value="Genomic_DNA"/>
</dbReference>
<feature type="signal peptide" evidence="10">
    <location>
        <begin position="1"/>
        <end position="21"/>
    </location>
</feature>